<evidence type="ECO:0000313" key="2">
    <source>
        <dbReference type="Proteomes" id="UP000823989"/>
    </source>
</evidence>
<dbReference type="EMBL" id="DXHR01000018">
    <property type="protein sequence ID" value="HIW12685.1"/>
    <property type="molecule type" value="Genomic_DNA"/>
</dbReference>
<proteinExistence type="predicted"/>
<evidence type="ECO:0000313" key="1">
    <source>
        <dbReference type="EMBL" id="HIW12685.1"/>
    </source>
</evidence>
<name>A0A9D1QG36_9STAP</name>
<reference evidence="1" key="1">
    <citation type="journal article" date="2021" name="PeerJ">
        <title>Extensive microbial diversity within the chicken gut microbiome revealed by metagenomics and culture.</title>
        <authorList>
            <person name="Gilroy R."/>
            <person name="Ravi A."/>
            <person name="Getino M."/>
            <person name="Pursley I."/>
            <person name="Horton D.L."/>
            <person name="Alikhan N.F."/>
            <person name="Baker D."/>
            <person name="Gharbi K."/>
            <person name="Hall N."/>
            <person name="Watson M."/>
            <person name="Adriaenssens E.M."/>
            <person name="Foster-Nyarko E."/>
            <person name="Jarju S."/>
            <person name="Secka A."/>
            <person name="Antonio M."/>
            <person name="Oren A."/>
            <person name="Chaudhuri R.R."/>
            <person name="La Ragione R."/>
            <person name="Hildebrand F."/>
            <person name="Pallen M.J."/>
        </authorList>
    </citation>
    <scope>NUCLEOTIDE SEQUENCE</scope>
    <source>
        <strain evidence="1">ChiHjej13B12-752</strain>
    </source>
</reference>
<sequence>MIFANGDCYITYQQEGLISDSERARIEEGFLKGTHEYLKGLQTTEHTLTFLYSPVKVMEAHNTIEPGDLVIEEVRTFLSRMEVAA</sequence>
<dbReference type="Proteomes" id="UP000823989">
    <property type="component" value="Unassembled WGS sequence"/>
</dbReference>
<comment type="caution">
    <text evidence="1">The sequence shown here is derived from an EMBL/GenBank/DDBJ whole genome shotgun (WGS) entry which is preliminary data.</text>
</comment>
<accession>A0A9D1QG36</accession>
<gene>
    <name evidence="1" type="ORF">H9891_05935</name>
</gene>
<reference evidence="1" key="2">
    <citation type="submission" date="2021-04" db="EMBL/GenBank/DDBJ databases">
        <authorList>
            <person name="Gilroy R."/>
        </authorList>
    </citation>
    <scope>NUCLEOTIDE SEQUENCE</scope>
    <source>
        <strain evidence="1">ChiHjej13B12-752</strain>
    </source>
</reference>
<dbReference type="AlphaFoldDB" id="A0A9D1QG36"/>
<protein>
    <submittedName>
        <fullName evidence="1">Uncharacterized protein</fullName>
    </submittedName>
</protein>
<organism evidence="1 2">
    <name type="scientific">Candidatus Salinicoccus stercoripullorum</name>
    <dbReference type="NCBI Taxonomy" id="2838756"/>
    <lineage>
        <taxon>Bacteria</taxon>
        <taxon>Bacillati</taxon>
        <taxon>Bacillota</taxon>
        <taxon>Bacilli</taxon>
        <taxon>Bacillales</taxon>
        <taxon>Staphylococcaceae</taxon>
        <taxon>Salinicoccus</taxon>
    </lineage>
</organism>